<evidence type="ECO:0000313" key="2">
    <source>
        <dbReference type="Proteomes" id="UP000257039"/>
    </source>
</evidence>
<proteinExistence type="predicted"/>
<comment type="caution">
    <text evidence="1">The sequence shown here is derived from an EMBL/GenBank/DDBJ whole genome shotgun (WGS) entry which is preliminary data.</text>
</comment>
<dbReference type="RefSeq" id="WP_094789568.1">
    <property type="nucleotide sequence ID" value="NZ_NDXW01000002.1"/>
</dbReference>
<gene>
    <name evidence="1" type="ORF">B9G39_26225</name>
</gene>
<organism evidence="1 2">
    <name type="scientific">Zooshikella ganghwensis</name>
    <dbReference type="NCBI Taxonomy" id="202772"/>
    <lineage>
        <taxon>Bacteria</taxon>
        <taxon>Pseudomonadati</taxon>
        <taxon>Pseudomonadota</taxon>
        <taxon>Gammaproteobacteria</taxon>
        <taxon>Oceanospirillales</taxon>
        <taxon>Zooshikellaceae</taxon>
        <taxon>Zooshikella</taxon>
    </lineage>
</organism>
<dbReference type="Proteomes" id="UP000257039">
    <property type="component" value="Unassembled WGS sequence"/>
</dbReference>
<name>A0A4P9VFN0_9GAMM</name>
<evidence type="ECO:0000313" key="1">
    <source>
        <dbReference type="EMBL" id="RDH41915.1"/>
    </source>
</evidence>
<dbReference type="AlphaFoldDB" id="A0A4P9VFN0"/>
<reference evidence="1 2" key="1">
    <citation type="submission" date="2017-04" db="EMBL/GenBank/DDBJ databases">
        <title>Draft genome sequence of Zooshikella ganghwensis VG4 isolated from Red Sea sediments.</title>
        <authorList>
            <person name="Rehman Z."/>
            <person name="Alam I."/>
            <person name="Kamau A."/>
            <person name="Bajic V."/>
            <person name="Leiknes T."/>
        </authorList>
    </citation>
    <scope>NUCLEOTIDE SEQUENCE [LARGE SCALE GENOMIC DNA]</scope>
    <source>
        <strain evidence="1 2">VG4</strain>
    </source>
</reference>
<dbReference type="EMBL" id="NDXW01000002">
    <property type="protein sequence ID" value="RDH41915.1"/>
    <property type="molecule type" value="Genomic_DNA"/>
</dbReference>
<keyword evidence="2" id="KW-1185">Reference proteome</keyword>
<accession>A0A4P9VFN0</accession>
<protein>
    <submittedName>
        <fullName evidence="1">Uncharacterized protein</fullName>
    </submittedName>
</protein>
<sequence length="161" mass="18367">MNTEKTKSLNSNVFVEALILKISLDTKTDSLELIISPVNWDSVKLYWEGQEKPYQNVIPRAFIQLKFSGVSNIQWKKHSKLYDTFEFNASENGPTHAIESIHITDRGLKLGMGSFGYLSFKYDNIVENQKLLNAEINGDGSWTYRDLDGLEANFYSPFSNS</sequence>